<accession>A0A3G8JJ50</accession>
<dbReference type="AlphaFoldDB" id="A0A3G8JJ50"/>
<dbReference type="Proteomes" id="UP000271469">
    <property type="component" value="Chromosome"/>
</dbReference>
<dbReference type="Gene3D" id="3.10.180.10">
    <property type="entry name" value="2,3-Dihydroxybiphenyl 1,2-Dioxygenase, domain 1"/>
    <property type="match status" value="1"/>
</dbReference>
<dbReference type="InterPro" id="IPR029068">
    <property type="entry name" value="Glyas_Bleomycin-R_OHBP_Dase"/>
</dbReference>
<dbReference type="KEGG" id="gom:D7316_01647"/>
<dbReference type="EMBL" id="CP033972">
    <property type="protein sequence ID" value="AZG45054.1"/>
    <property type="molecule type" value="Genomic_DNA"/>
</dbReference>
<dbReference type="Pfam" id="PF13669">
    <property type="entry name" value="Glyoxalase_4"/>
    <property type="match status" value="1"/>
</dbReference>
<feature type="domain" description="VOC" evidence="1">
    <location>
        <begin position="5"/>
        <end position="135"/>
    </location>
</feature>
<protein>
    <recommendedName>
        <fullName evidence="1">VOC domain-containing protein</fullName>
    </recommendedName>
</protein>
<proteinExistence type="predicted"/>
<dbReference type="SUPFAM" id="SSF54593">
    <property type="entry name" value="Glyoxalase/Bleomycin resistance protein/Dihydroxybiphenyl dioxygenase"/>
    <property type="match status" value="1"/>
</dbReference>
<evidence type="ECO:0000259" key="1">
    <source>
        <dbReference type="PROSITE" id="PS51819"/>
    </source>
</evidence>
<name>A0A3G8JJ50_9ACTN</name>
<dbReference type="OrthoDB" id="5185674at2"/>
<organism evidence="2 3">
    <name type="scientific">Gordonia insulae</name>
    <dbReference type="NCBI Taxonomy" id="2420509"/>
    <lineage>
        <taxon>Bacteria</taxon>
        <taxon>Bacillati</taxon>
        <taxon>Actinomycetota</taxon>
        <taxon>Actinomycetes</taxon>
        <taxon>Mycobacteriales</taxon>
        <taxon>Gordoniaceae</taxon>
        <taxon>Gordonia</taxon>
    </lineage>
</organism>
<reference evidence="2 3" key="1">
    <citation type="submission" date="2018-11" db="EMBL/GenBank/DDBJ databases">
        <title>Gordonia insulae sp. nov., isolated from an island soil.</title>
        <authorList>
            <person name="Kim Y.S."/>
            <person name="Kim S.B."/>
        </authorList>
    </citation>
    <scope>NUCLEOTIDE SEQUENCE [LARGE SCALE GENOMIC DNA]</scope>
    <source>
        <strain evidence="2 3">MMS17-SY073</strain>
    </source>
</reference>
<sequence>MKADDLFHVGIVTDDLDATRAQLSALLHYEWGPEIGAPIEVTLADGPATVEITCAYSTTTPRLEVIRSVPGTFWETVGGSGLHHVGYWSDDVGADAAELERLGYVTEATRSAPDGSPFFVFMRSDTGFRMELVTRAAEPSLRQCWADRS</sequence>
<keyword evidence="3" id="KW-1185">Reference proteome</keyword>
<gene>
    <name evidence="2" type="ORF">D7316_01647</name>
</gene>
<dbReference type="PROSITE" id="PS51819">
    <property type="entry name" value="VOC"/>
    <property type="match status" value="1"/>
</dbReference>
<evidence type="ECO:0000313" key="3">
    <source>
        <dbReference type="Proteomes" id="UP000271469"/>
    </source>
</evidence>
<evidence type="ECO:0000313" key="2">
    <source>
        <dbReference type="EMBL" id="AZG45054.1"/>
    </source>
</evidence>
<dbReference type="RefSeq" id="WP_124711194.1">
    <property type="nucleotide sequence ID" value="NZ_CP033972.1"/>
</dbReference>
<dbReference type="InterPro" id="IPR037523">
    <property type="entry name" value="VOC_core"/>
</dbReference>